<comment type="caution">
    <text evidence="1">The sequence shown here is derived from an EMBL/GenBank/DDBJ whole genome shotgun (WGS) entry which is preliminary data.</text>
</comment>
<organism evidence="1 2">
    <name type="scientific">Pocillopora damicornis</name>
    <name type="common">Cauliflower coral</name>
    <name type="synonym">Millepora damicornis</name>
    <dbReference type="NCBI Taxonomy" id="46731"/>
    <lineage>
        <taxon>Eukaryota</taxon>
        <taxon>Metazoa</taxon>
        <taxon>Cnidaria</taxon>
        <taxon>Anthozoa</taxon>
        <taxon>Hexacorallia</taxon>
        <taxon>Scleractinia</taxon>
        <taxon>Astrocoeniina</taxon>
        <taxon>Pocilloporidae</taxon>
        <taxon>Pocillopora</taxon>
    </lineage>
</organism>
<sequence length="165" mass="18139">MLTFANVSIRLGKISSRQKMWMVIVLMTSRGLNSVHFYKYFGRGLSSSKVDGGGGGGTFLNSEGELCGDARGEFLGEFHGELKGDDLEDVPGEANGDTWVTTRVGEVGDCELNWRFRRWGKGGGASSDDRDCSVFSCLEAFPVKPQNHTGYIWVHYLSKAIITMN</sequence>
<reference evidence="1 2" key="1">
    <citation type="journal article" date="2018" name="Sci. Rep.">
        <title>Comparative analysis of the Pocillopora damicornis genome highlights role of immune system in coral evolution.</title>
        <authorList>
            <person name="Cunning R."/>
            <person name="Bay R.A."/>
            <person name="Gillette P."/>
            <person name="Baker A.C."/>
            <person name="Traylor-Knowles N."/>
        </authorList>
    </citation>
    <scope>NUCLEOTIDE SEQUENCE [LARGE SCALE GENOMIC DNA]</scope>
    <source>
        <strain evidence="1">RSMAS</strain>
        <tissue evidence="1">Whole animal</tissue>
    </source>
</reference>
<dbReference type="Proteomes" id="UP000275408">
    <property type="component" value="Unassembled WGS sequence"/>
</dbReference>
<protein>
    <submittedName>
        <fullName evidence="1">Uncharacterized protein</fullName>
    </submittedName>
</protein>
<evidence type="ECO:0000313" key="2">
    <source>
        <dbReference type="Proteomes" id="UP000275408"/>
    </source>
</evidence>
<dbReference type="AlphaFoldDB" id="A0A3M6URU0"/>
<dbReference type="EMBL" id="RCHS01000932">
    <property type="protein sequence ID" value="RMX56058.1"/>
    <property type="molecule type" value="Genomic_DNA"/>
</dbReference>
<keyword evidence="2" id="KW-1185">Reference proteome</keyword>
<accession>A0A3M6URU0</accession>
<name>A0A3M6URU0_POCDA</name>
<evidence type="ECO:0000313" key="1">
    <source>
        <dbReference type="EMBL" id="RMX56058.1"/>
    </source>
</evidence>
<gene>
    <name evidence="1" type="ORF">pdam_00020399</name>
</gene>
<proteinExistence type="predicted"/>